<dbReference type="Proteomes" id="UP001612741">
    <property type="component" value="Unassembled WGS sequence"/>
</dbReference>
<reference evidence="1 2" key="1">
    <citation type="submission" date="2024-10" db="EMBL/GenBank/DDBJ databases">
        <title>The Natural Products Discovery Center: Release of the First 8490 Sequenced Strains for Exploring Actinobacteria Biosynthetic Diversity.</title>
        <authorList>
            <person name="Kalkreuter E."/>
            <person name="Kautsar S.A."/>
            <person name="Yang D."/>
            <person name="Bader C.D."/>
            <person name="Teijaro C.N."/>
            <person name="Fluegel L."/>
            <person name="Davis C.M."/>
            <person name="Simpson J.R."/>
            <person name="Lauterbach L."/>
            <person name="Steele A.D."/>
            <person name="Gui C."/>
            <person name="Meng S."/>
            <person name="Li G."/>
            <person name="Viehrig K."/>
            <person name="Ye F."/>
            <person name="Su P."/>
            <person name="Kiefer A.F."/>
            <person name="Nichols A."/>
            <person name="Cepeda A.J."/>
            <person name="Yan W."/>
            <person name="Fan B."/>
            <person name="Jiang Y."/>
            <person name="Adhikari A."/>
            <person name="Zheng C.-J."/>
            <person name="Schuster L."/>
            <person name="Cowan T.M."/>
            <person name="Smanski M.J."/>
            <person name="Chevrette M.G."/>
            <person name="De Carvalho L.P.S."/>
            <person name="Shen B."/>
        </authorList>
    </citation>
    <scope>NUCLEOTIDE SEQUENCE [LARGE SCALE GENOMIC DNA]</scope>
    <source>
        <strain evidence="1 2">NPDC050545</strain>
    </source>
</reference>
<proteinExistence type="predicted"/>
<protein>
    <submittedName>
        <fullName evidence="1">Uncharacterized protein</fullName>
    </submittedName>
</protein>
<dbReference type="RefSeq" id="WP_397079455.1">
    <property type="nucleotide sequence ID" value="NZ_JBITGY010000002.1"/>
</dbReference>
<evidence type="ECO:0000313" key="2">
    <source>
        <dbReference type="Proteomes" id="UP001612741"/>
    </source>
</evidence>
<accession>A0ABW7YM17</accession>
<gene>
    <name evidence="1" type="ORF">ACIBG2_06150</name>
</gene>
<name>A0ABW7YM17_9ACTN</name>
<comment type="caution">
    <text evidence="1">The sequence shown here is derived from an EMBL/GenBank/DDBJ whole genome shotgun (WGS) entry which is preliminary data.</text>
</comment>
<sequence>MPKVTIITTDGRKHEVNATPEQEEFYDNLPFTSDTVAATVIHPDR</sequence>
<keyword evidence="2" id="KW-1185">Reference proteome</keyword>
<evidence type="ECO:0000313" key="1">
    <source>
        <dbReference type="EMBL" id="MFI6496942.1"/>
    </source>
</evidence>
<dbReference type="EMBL" id="JBITGY010000002">
    <property type="protein sequence ID" value="MFI6496942.1"/>
    <property type="molecule type" value="Genomic_DNA"/>
</dbReference>
<organism evidence="1 2">
    <name type="scientific">Nonomuraea typhae</name>
    <dbReference type="NCBI Taxonomy" id="2603600"/>
    <lineage>
        <taxon>Bacteria</taxon>
        <taxon>Bacillati</taxon>
        <taxon>Actinomycetota</taxon>
        <taxon>Actinomycetes</taxon>
        <taxon>Streptosporangiales</taxon>
        <taxon>Streptosporangiaceae</taxon>
        <taxon>Nonomuraea</taxon>
    </lineage>
</organism>